<evidence type="ECO:0000313" key="4">
    <source>
        <dbReference type="Proteomes" id="UP001363151"/>
    </source>
</evidence>
<feature type="region of interest" description="Disordered" evidence="1">
    <location>
        <begin position="15"/>
        <end position="41"/>
    </location>
</feature>
<keyword evidence="4" id="KW-1185">Reference proteome</keyword>
<feature type="compositionally biased region" description="Acidic residues" evidence="1">
    <location>
        <begin position="15"/>
        <end position="25"/>
    </location>
</feature>
<dbReference type="SUPFAM" id="SSF52833">
    <property type="entry name" value="Thioredoxin-like"/>
    <property type="match status" value="1"/>
</dbReference>
<reference evidence="3 4" key="1">
    <citation type="submission" date="2024-03" db="EMBL/GenBank/DDBJ databases">
        <title>Aureococcus anophagefferens CCMP1851 and Kratosvirus quantuckense: Draft genome of a second virus-susceptible host strain in the model system.</title>
        <authorList>
            <person name="Chase E."/>
            <person name="Truchon A.R."/>
            <person name="Schepens W."/>
            <person name="Wilhelm S.W."/>
        </authorList>
    </citation>
    <scope>NUCLEOTIDE SEQUENCE [LARGE SCALE GENOMIC DNA]</scope>
    <source>
        <strain evidence="3 4">CCMP1851</strain>
    </source>
</reference>
<dbReference type="Pfam" id="PF01323">
    <property type="entry name" value="DSBA"/>
    <property type="match status" value="1"/>
</dbReference>
<feature type="domain" description="DSBA-like thioredoxin" evidence="2">
    <location>
        <begin position="39"/>
        <end position="233"/>
    </location>
</feature>
<organism evidence="3 4">
    <name type="scientific">Aureococcus anophagefferens</name>
    <name type="common">Harmful bloom alga</name>
    <dbReference type="NCBI Taxonomy" id="44056"/>
    <lineage>
        <taxon>Eukaryota</taxon>
        <taxon>Sar</taxon>
        <taxon>Stramenopiles</taxon>
        <taxon>Ochrophyta</taxon>
        <taxon>Pelagophyceae</taxon>
        <taxon>Pelagomonadales</taxon>
        <taxon>Pelagomonadaceae</taxon>
        <taxon>Aureococcus</taxon>
    </lineage>
</organism>
<dbReference type="EMBL" id="JBBJCI010000417">
    <property type="protein sequence ID" value="KAK7231298.1"/>
    <property type="molecule type" value="Genomic_DNA"/>
</dbReference>
<evidence type="ECO:0000259" key="2">
    <source>
        <dbReference type="Pfam" id="PF01323"/>
    </source>
</evidence>
<sequence length="250" mass="27826">MSSLDAAYAKWADLDSDDTASEDDEPQRPRAAPSKKRSKRRVEAVAAEFPDVAFEIRFQPFQLYPDLPRDSRGVDKLEYFTALSERRRPNASMAEKKARIAGLVGAWRADGLDLTSPFGVDGGRWGSSFDAQRLIWLARQQGREDPMIEAIYKLNHVDNEPLSDHAKLLEAARAAGVRRAPELLAQADGLGAREVLERYQHYVAMGINAVPVIVLDDKHVISNGAPEKDFLRRTFKHLIDTGTVPPHLGA</sequence>
<dbReference type="PANTHER" id="PTHR13887:SF41">
    <property type="entry name" value="THIOREDOXIN SUPERFAMILY PROTEIN"/>
    <property type="match status" value="1"/>
</dbReference>
<dbReference type="InterPro" id="IPR001853">
    <property type="entry name" value="DSBA-like_thioredoxin_dom"/>
</dbReference>
<comment type="caution">
    <text evidence="3">The sequence shown here is derived from an EMBL/GenBank/DDBJ whole genome shotgun (WGS) entry which is preliminary data.</text>
</comment>
<evidence type="ECO:0000313" key="3">
    <source>
        <dbReference type="EMBL" id="KAK7231298.1"/>
    </source>
</evidence>
<dbReference type="Gene3D" id="3.40.30.10">
    <property type="entry name" value="Glutaredoxin"/>
    <property type="match status" value="1"/>
</dbReference>
<evidence type="ECO:0000256" key="1">
    <source>
        <dbReference type="SAM" id="MobiDB-lite"/>
    </source>
</evidence>
<name>A0ABR1FIC7_AURAN</name>
<dbReference type="InterPro" id="IPR036249">
    <property type="entry name" value="Thioredoxin-like_sf"/>
</dbReference>
<dbReference type="PANTHER" id="PTHR13887">
    <property type="entry name" value="GLUTATHIONE S-TRANSFERASE KAPPA"/>
    <property type="match status" value="1"/>
</dbReference>
<accession>A0ABR1FIC7</accession>
<gene>
    <name evidence="3" type="ORF">SO694_00073197</name>
</gene>
<dbReference type="Proteomes" id="UP001363151">
    <property type="component" value="Unassembled WGS sequence"/>
</dbReference>
<protein>
    <recommendedName>
        <fullName evidence="2">DSBA-like thioredoxin domain-containing protein</fullName>
    </recommendedName>
</protein>
<proteinExistence type="predicted"/>